<sequence>MEIEKSAEALKKEKKIAELERQIKRTQTTLKSLKTRLNNNQTRIEEIQREVFNKTEEIRARWITLNQDIEQLVNKLFDDRRINDLDKSIIEELYEGLVKDQQVEMPPIDMPDSEYSETEEKARFREMFSSFRVEPNPTDQQEIRKVYLRLSKKFHPDKANKEQEIEQYHHLQQKINAAYKAHDIQELLDLEALFDEPELNLKEESTIDSLDSQIIALEHQLKMLKNQQKRLSKEIKQLRNSEMGNMLTMVNGMERYGASLDEGLGLPMMEDMLGILDRLKLALEETDKSGRVSPELHKIKGEIMEAFSPFDLDDEIFDDEDLSGDFWDNGISNFAPNPRPKFPVGTAVCIRRSMEIYSFDDKTDAEYTFDGKGLSGVISEALLDEEGVPFYYLTLDIASMKRMPADYVRLRTDLFNQLEIEDENDLATIKPNKQEDPKKTYAAFRKILYSHLFSSLPKDQQKRLENILLAFPGETDEANWLAYFEDNLPLPFPAKSKDFSQHIKPGQKVEVLQYGGYSEEFYLMVIVQTGRGGANILPLYELKGIKSGPVAQLLEDYSEWYEVML</sequence>
<feature type="coiled-coil region" evidence="1">
    <location>
        <begin position="2"/>
        <end position="57"/>
    </location>
</feature>
<dbReference type="RefSeq" id="WP_099153773.1">
    <property type="nucleotide sequence ID" value="NZ_PDUD01000036.1"/>
</dbReference>
<evidence type="ECO:0000259" key="2">
    <source>
        <dbReference type="PROSITE" id="PS50076"/>
    </source>
</evidence>
<dbReference type="OrthoDB" id="1493494at2"/>
<feature type="coiled-coil region" evidence="1">
    <location>
        <begin position="207"/>
        <end position="241"/>
    </location>
</feature>
<reference evidence="3 4" key="1">
    <citation type="submission" date="2017-10" db="EMBL/GenBank/DDBJ databases">
        <title>The draft genome sequence of Lewinella nigricans NBRC 102662.</title>
        <authorList>
            <person name="Wang K."/>
        </authorList>
    </citation>
    <scope>NUCLEOTIDE SEQUENCE [LARGE SCALE GENOMIC DNA]</scope>
    <source>
        <strain evidence="3 4">NBRC 102662</strain>
    </source>
</reference>
<dbReference type="InterPro" id="IPR036869">
    <property type="entry name" value="J_dom_sf"/>
</dbReference>
<evidence type="ECO:0000313" key="4">
    <source>
        <dbReference type="Proteomes" id="UP000223913"/>
    </source>
</evidence>
<evidence type="ECO:0000256" key="1">
    <source>
        <dbReference type="SAM" id="Coils"/>
    </source>
</evidence>
<keyword evidence="4" id="KW-1185">Reference proteome</keyword>
<protein>
    <recommendedName>
        <fullName evidence="2">J domain-containing protein</fullName>
    </recommendedName>
</protein>
<dbReference type="SMART" id="SM00271">
    <property type="entry name" value="DnaJ"/>
    <property type="match status" value="1"/>
</dbReference>
<keyword evidence="1" id="KW-0175">Coiled coil</keyword>
<feature type="domain" description="J" evidence="2">
    <location>
        <begin position="126"/>
        <end position="198"/>
    </location>
</feature>
<evidence type="ECO:0000313" key="3">
    <source>
        <dbReference type="EMBL" id="PHN02833.1"/>
    </source>
</evidence>
<gene>
    <name evidence="3" type="ORF">CRP01_30090</name>
</gene>
<accession>A0A2D0N4X3</accession>
<organism evidence="3 4">
    <name type="scientific">Flavilitoribacter nigricans (strain ATCC 23147 / DSM 23189 / NBRC 102662 / NCIMB 1420 / SS-2)</name>
    <name type="common">Lewinella nigricans</name>
    <dbReference type="NCBI Taxonomy" id="1122177"/>
    <lineage>
        <taxon>Bacteria</taxon>
        <taxon>Pseudomonadati</taxon>
        <taxon>Bacteroidota</taxon>
        <taxon>Saprospiria</taxon>
        <taxon>Saprospirales</taxon>
        <taxon>Lewinellaceae</taxon>
        <taxon>Flavilitoribacter</taxon>
    </lineage>
</organism>
<name>A0A2D0N4X3_FLAN2</name>
<dbReference type="InterPro" id="IPR001623">
    <property type="entry name" value="DnaJ_domain"/>
</dbReference>
<dbReference type="Gene3D" id="1.10.287.110">
    <property type="entry name" value="DnaJ domain"/>
    <property type="match status" value="1"/>
</dbReference>
<dbReference type="AlphaFoldDB" id="A0A2D0N4X3"/>
<dbReference type="SUPFAM" id="SSF46565">
    <property type="entry name" value="Chaperone J-domain"/>
    <property type="match status" value="1"/>
</dbReference>
<dbReference type="PROSITE" id="PS50076">
    <property type="entry name" value="DNAJ_2"/>
    <property type="match status" value="1"/>
</dbReference>
<dbReference type="Proteomes" id="UP000223913">
    <property type="component" value="Unassembled WGS sequence"/>
</dbReference>
<comment type="caution">
    <text evidence="3">The sequence shown here is derived from an EMBL/GenBank/DDBJ whole genome shotgun (WGS) entry which is preliminary data.</text>
</comment>
<proteinExistence type="predicted"/>
<dbReference type="CDD" id="cd06257">
    <property type="entry name" value="DnaJ"/>
    <property type="match status" value="1"/>
</dbReference>
<dbReference type="EMBL" id="PDUD01000036">
    <property type="protein sequence ID" value="PHN02833.1"/>
    <property type="molecule type" value="Genomic_DNA"/>
</dbReference>